<gene>
    <name evidence="1" type="ORF">PYH69_00220</name>
</gene>
<proteinExistence type="predicted"/>
<evidence type="ECO:0000313" key="2">
    <source>
        <dbReference type="Proteomes" id="UP001223261"/>
    </source>
</evidence>
<dbReference type="RefSeq" id="WP_282862324.1">
    <property type="nucleotide sequence ID" value="NZ_CP118848.1"/>
</dbReference>
<dbReference type="AlphaFoldDB" id="A0AAX3W5A6"/>
<reference evidence="1" key="1">
    <citation type="journal article" date="2023" name="Antibiotics">
        <title>Prevalence and Molecular Characterization of Methicillin-Resistant Staphylococci (MRS) and Mammaliicocci (MRM) in Dromedary Camels from Algeria: First Detection of SCCmec-mecC Hybrid in Methicillin-Resistant Mammaliicoccus lentus.</title>
        <authorList>
            <person name="Belhout C."/>
            <person name="Boyen F."/>
            <person name="Vereecke N."/>
            <person name="Theuns S."/>
            <person name="Taibi N."/>
            <person name="Stegger M."/>
            <person name="de la Fe-Rodriguez P.Y."/>
            <person name="Bouayad L."/>
            <person name="Elgroud R."/>
            <person name="Butaye P."/>
        </authorList>
    </citation>
    <scope>NUCLEOTIDE SEQUENCE</scope>
    <source>
        <strain evidence="1">7048</strain>
    </source>
</reference>
<dbReference type="Proteomes" id="UP001223261">
    <property type="component" value="Chromosome"/>
</dbReference>
<name>A0AAX3W5A6_MAMLE</name>
<accession>A0AAX3W5A6</accession>
<evidence type="ECO:0000313" key="1">
    <source>
        <dbReference type="EMBL" id="WHI60111.1"/>
    </source>
</evidence>
<organism evidence="1 2">
    <name type="scientific">Mammaliicoccus lentus</name>
    <name type="common">Staphylococcus lentus</name>
    <dbReference type="NCBI Taxonomy" id="42858"/>
    <lineage>
        <taxon>Bacteria</taxon>
        <taxon>Bacillati</taxon>
        <taxon>Bacillota</taxon>
        <taxon>Bacilli</taxon>
        <taxon>Bacillales</taxon>
        <taxon>Staphylococcaceae</taxon>
        <taxon>Mammaliicoccus</taxon>
    </lineage>
</organism>
<protein>
    <submittedName>
        <fullName evidence="1">Uncharacterized protein</fullName>
    </submittedName>
</protein>
<dbReference type="EMBL" id="CP118848">
    <property type="protein sequence ID" value="WHI60111.1"/>
    <property type="molecule type" value="Genomic_DNA"/>
</dbReference>
<sequence>MKKYLKKEQYVQDDDVHHFEIETTKGGQFKYTTQFTITSDCKNLITFLIGQALMLPSETEFSIYDLLDMVGDDVYEDIYDDEVYAINILLEMYLEEHFTLYQLQEGEAENIIIKVFKR</sequence>